<evidence type="ECO:0000256" key="2">
    <source>
        <dbReference type="ARBA" id="ARBA00022741"/>
    </source>
</evidence>
<keyword evidence="5" id="KW-0479">Metal-binding</keyword>
<dbReference type="OrthoDB" id="9801938at2"/>
<dbReference type="NCBIfam" id="TIGR02727">
    <property type="entry name" value="MTHFS_bact"/>
    <property type="match status" value="1"/>
</dbReference>
<keyword evidence="7" id="KW-1185">Reference proteome</keyword>
<dbReference type="EC" id="6.3.3.2" evidence="5"/>
<dbReference type="InterPro" id="IPR024185">
    <property type="entry name" value="FTHF_cligase-like_sf"/>
</dbReference>
<dbReference type="GO" id="GO:0009396">
    <property type="term" value="P:folic acid-containing compound biosynthetic process"/>
    <property type="evidence" value="ECO:0007669"/>
    <property type="project" value="TreeGrafter"/>
</dbReference>
<evidence type="ECO:0000256" key="1">
    <source>
        <dbReference type="ARBA" id="ARBA00010638"/>
    </source>
</evidence>
<sequence length="184" mass="20489">MLNCLGSSVISGAETKQMWDHFFCSSLYKNSHHIFAYKAFGGEIETTTLWDQCRRDGKLFFLPKTTATKELFFFPVATHKDLRVGRYGILEPIPKNSCSTSDTPIPHCIIVPGIAFDTRGGRLGRGAGYYDRYLSKIPQNIPRIAPTLPAGIVSQIPQALHDEFVTHLLTPQGMLPCQEGTFPV</sequence>
<dbReference type="GO" id="GO:0005524">
    <property type="term" value="F:ATP binding"/>
    <property type="evidence" value="ECO:0007669"/>
    <property type="project" value="UniProtKB-KW"/>
</dbReference>
<dbReference type="SUPFAM" id="SSF100950">
    <property type="entry name" value="NagB/RpiA/CoA transferase-like"/>
    <property type="match status" value="1"/>
</dbReference>
<name>U7DAE3_9BACT</name>
<keyword evidence="5" id="KW-0460">Magnesium</keyword>
<dbReference type="eggNOG" id="COG0212">
    <property type="taxonomic scope" value="Bacteria"/>
</dbReference>
<dbReference type="STRING" id="1313304.CALK_0822"/>
<feature type="binding site" evidence="4">
    <location>
        <position position="43"/>
    </location>
    <ligand>
        <name>substrate</name>
    </ligand>
</feature>
<feature type="binding site" evidence="4">
    <location>
        <begin position="122"/>
        <end position="130"/>
    </location>
    <ligand>
        <name>ATP</name>
        <dbReference type="ChEBI" id="CHEBI:30616"/>
    </ligand>
</feature>
<organism evidence="6 7">
    <name type="scientific">Chitinivibrio alkaliphilus ACht1</name>
    <dbReference type="NCBI Taxonomy" id="1313304"/>
    <lineage>
        <taxon>Bacteria</taxon>
        <taxon>Pseudomonadati</taxon>
        <taxon>Fibrobacterota</taxon>
        <taxon>Chitinivibrionia</taxon>
        <taxon>Chitinivibrionales</taxon>
        <taxon>Chitinivibrionaceae</taxon>
        <taxon>Chitinivibrio</taxon>
    </lineage>
</organism>
<comment type="cofactor">
    <cofactor evidence="5">
        <name>Mg(2+)</name>
        <dbReference type="ChEBI" id="CHEBI:18420"/>
    </cofactor>
</comment>
<dbReference type="GO" id="GO:0035999">
    <property type="term" value="P:tetrahydrofolate interconversion"/>
    <property type="evidence" value="ECO:0007669"/>
    <property type="project" value="TreeGrafter"/>
</dbReference>
<dbReference type="PIRSF" id="PIRSF006806">
    <property type="entry name" value="FTHF_cligase"/>
    <property type="match status" value="1"/>
</dbReference>
<dbReference type="GO" id="GO:0030272">
    <property type="term" value="F:5-formyltetrahydrofolate cyclo-ligase activity"/>
    <property type="evidence" value="ECO:0007669"/>
    <property type="project" value="UniProtKB-EC"/>
</dbReference>
<proteinExistence type="inferred from homology"/>
<evidence type="ECO:0000313" key="6">
    <source>
        <dbReference type="EMBL" id="ERP32102.1"/>
    </source>
</evidence>
<reference evidence="6 7" key="1">
    <citation type="journal article" date="2013" name="Environ. Microbiol.">
        <title>Genome analysis of Chitinivibrio alkaliphilus gen. nov., sp. nov., a novel extremely haloalkaliphilic anaerobic chitinolytic bacterium from the candidate phylum Termite Group 3.</title>
        <authorList>
            <person name="Sorokin D.Y."/>
            <person name="Gumerov V.M."/>
            <person name="Rakitin A.L."/>
            <person name="Beletsky A.V."/>
            <person name="Damste J.S."/>
            <person name="Muyzer G."/>
            <person name="Mardanov A.V."/>
            <person name="Ravin N.V."/>
        </authorList>
    </citation>
    <scope>NUCLEOTIDE SEQUENCE [LARGE SCALE GENOMIC DNA]</scope>
    <source>
        <strain evidence="6 7">ACht1</strain>
    </source>
</reference>
<keyword evidence="6" id="KW-0436">Ligase</keyword>
<dbReference type="EMBL" id="ASJR01000006">
    <property type="protein sequence ID" value="ERP32102.1"/>
    <property type="molecule type" value="Genomic_DNA"/>
</dbReference>
<gene>
    <name evidence="6" type="ORF">CALK_0822</name>
</gene>
<dbReference type="PANTHER" id="PTHR23407">
    <property type="entry name" value="ATPASE INHIBITOR/5-FORMYLTETRAHYDROFOLATE CYCLO-LIGASE"/>
    <property type="match status" value="1"/>
</dbReference>
<dbReference type="InterPro" id="IPR037171">
    <property type="entry name" value="NagB/RpiA_transferase-like"/>
</dbReference>
<dbReference type="InterPro" id="IPR002698">
    <property type="entry name" value="FTHF_cligase"/>
</dbReference>
<dbReference type="PANTHER" id="PTHR23407:SF1">
    <property type="entry name" value="5-FORMYLTETRAHYDROFOLATE CYCLO-LIGASE"/>
    <property type="match status" value="1"/>
</dbReference>
<protein>
    <recommendedName>
        <fullName evidence="5">5-formyltetrahydrofolate cyclo-ligase</fullName>
        <ecNumber evidence="5">6.3.3.2</ecNumber>
    </recommendedName>
</protein>
<accession>U7DAE3</accession>
<evidence type="ECO:0000256" key="3">
    <source>
        <dbReference type="ARBA" id="ARBA00022840"/>
    </source>
</evidence>
<evidence type="ECO:0000256" key="4">
    <source>
        <dbReference type="PIRSR" id="PIRSR006806-1"/>
    </source>
</evidence>
<dbReference type="Pfam" id="PF01812">
    <property type="entry name" value="5-FTHF_cyc-lig"/>
    <property type="match status" value="1"/>
</dbReference>
<dbReference type="Gene3D" id="3.40.50.10420">
    <property type="entry name" value="NagB/RpiA/CoA transferase-like"/>
    <property type="match status" value="1"/>
</dbReference>
<comment type="catalytic activity">
    <reaction evidence="5">
        <text>(6S)-5-formyl-5,6,7,8-tetrahydrofolate + ATP = (6R)-5,10-methenyltetrahydrofolate + ADP + phosphate</text>
        <dbReference type="Rhea" id="RHEA:10488"/>
        <dbReference type="ChEBI" id="CHEBI:30616"/>
        <dbReference type="ChEBI" id="CHEBI:43474"/>
        <dbReference type="ChEBI" id="CHEBI:57455"/>
        <dbReference type="ChEBI" id="CHEBI:57457"/>
        <dbReference type="ChEBI" id="CHEBI:456216"/>
        <dbReference type="EC" id="6.3.3.2"/>
    </reaction>
</comment>
<keyword evidence="2 4" id="KW-0547">Nucleotide-binding</keyword>
<evidence type="ECO:0000256" key="5">
    <source>
        <dbReference type="RuleBase" id="RU361279"/>
    </source>
</evidence>
<comment type="caution">
    <text evidence="6">The sequence shown here is derived from an EMBL/GenBank/DDBJ whole genome shotgun (WGS) entry which is preliminary data.</text>
</comment>
<dbReference type="Proteomes" id="UP000017148">
    <property type="component" value="Unassembled WGS sequence"/>
</dbReference>
<dbReference type="AlphaFoldDB" id="U7DAE3"/>
<keyword evidence="3 4" id="KW-0067">ATP-binding</keyword>
<dbReference type="PATRIC" id="fig|1313304.3.peg.789"/>
<comment type="similarity">
    <text evidence="1 5">Belongs to the 5-formyltetrahydrofolate cyclo-ligase family.</text>
</comment>
<evidence type="ECO:0000313" key="7">
    <source>
        <dbReference type="Proteomes" id="UP000017148"/>
    </source>
</evidence>
<dbReference type="GO" id="GO:0046872">
    <property type="term" value="F:metal ion binding"/>
    <property type="evidence" value="ECO:0007669"/>
    <property type="project" value="UniProtKB-KW"/>
</dbReference>